<dbReference type="SUPFAM" id="SSF46689">
    <property type="entry name" value="Homeodomain-like"/>
    <property type="match status" value="2"/>
</dbReference>
<accession>A0A1M7PUU7</accession>
<dbReference type="EMBL" id="FRCX01000005">
    <property type="protein sequence ID" value="SHN21326.1"/>
    <property type="molecule type" value="Genomic_DNA"/>
</dbReference>
<dbReference type="SMART" id="SM00342">
    <property type="entry name" value="HTH_ARAC"/>
    <property type="match status" value="1"/>
</dbReference>
<dbReference type="Pfam" id="PF12833">
    <property type="entry name" value="HTH_18"/>
    <property type="match status" value="1"/>
</dbReference>
<evidence type="ECO:0000256" key="2">
    <source>
        <dbReference type="ARBA" id="ARBA00023125"/>
    </source>
</evidence>
<evidence type="ECO:0000256" key="3">
    <source>
        <dbReference type="ARBA" id="ARBA00023163"/>
    </source>
</evidence>
<dbReference type="Proteomes" id="UP000184339">
    <property type="component" value="Unassembled WGS sequence"/>
</dbReference>
<keyword evidence="2 5" id="KW-0238">DNA-binding</keyword>
<dbReference type="SUPFAM" id="SSF51182">
    <property type="entry name" value="RmlC-like cupins"/>
    <property type="match status" value="1"/>
</dbReference>
<evidence type="ECO:0000313" key="6">
    <source>
        <dbReference type="Proteomes" id="UP000184339"/>
    </source>
</evidence>
<dbReference type="RefSeq" id="WP_072785381.1">
    <property type="nucleotide sequence ID" value="NZ_FRCX01000005.1"/>
</dbReference>
<dbReference type="InterPro" id="IPR050204">
    <property type="entry name" value="AraC_XylS_family_regulators"/>
</dbReference>
<dbReference type="GO" id="GO:0043565">
    <property type="term" value="F:sequence-specific DNA binding"/>
    <property type="evidence" value="ECO:0007669"/>
    <property type="project" value="InterPro"/>
</dbReference>
<evidence type="ECO:0000256" key="1">
    <source>
        <dbReference type="ARBA" id="ARBA00023015"/>
    </source>
</evidence>
<name>A0A1M7PUU7_9BURK</name>
<protein>
    <submittedName>
        <fullName evidence="5">AraC-type DNA-binding protein</fullName>
    </submittedName>
</protein>
<dbReference type="Gene3D" id="1.10.10.60">
    <property type="entry name" value="Homeodomain-like"/>
    <property type="match status" value="1"/>
</dbReference>
<dbReference type="GO" id="GO:0003700">
    <property type="term" value="F:DNA-binding transcription factor activity"/>
    <property type="evidence" value="ECO:0007669"/>
    <property type="project" value="InterPro"/>
</dbReference>
<dbReference type="InterPro" id="IPR009057">
    <property type="entry name" value="Homeodomain-like_sf"/>
</dbReference>
<proteinExistence type="predicted"/>
<gene>
    <name evidence="5" type="ORF">SAMN05192549_105443</name>
</gene>
<organism evidence="5 6">
    <name type="scientific">Duganella sacchari</name>
    <dbReference type="NCBI Taxonomy" id="551987"/>
    <lineage>
        <taxon>Bacteria</taxon>
        <taxon>Pseudomonadati</taxon>
        <taxon>Pseudomonadota</taxon>
        <taxon>Betaproteobacteria</taxon>
        <taxon>Burkholderiales</taxon>
        <taxon>Oxalobacteraceae</taxon>
        <taxon>Telluria group</taxon>
        <taxon>Duganella</taxon>
    </lineage>
</organism>
<reference evidence="6" key="1">
    <citation type="submission" date="2016-11" db="EMBL/GenBank/DDBJ databases">
        <authorList>
            <person name="Varghese N."/>
            <person name="Submissions S."/>
        </authorList>
    </citation>
    <scope>NUCLEOTIDE SEQUENCE [LARGE SCALE GENOMIC DNA]</scope>
    <source>
        <strain evidence="6">Sac-22</strain>
    </source>
</reference>
<dbReference type="InterPro" id="IPR018060">
    <property type="entry name" value="HTH_AraC"/>
</dbReference>
<dbReference type="STRING" id="551987.SAMN05192549_105443"/>
<dbReference type="PROSITE" id="PS01124">
    <property type="entry name" value="HTH_ARAC_FAMILY_2"/>
    <property type="match status" value="1"/>
</dbReference>
<dbReference type="AlphaFoldDB" id="A0A1M7PUU7"/>
<keyword evidence="1" id="KW-0805">Transcription regulation</keyword>
<keyword evidence="3" id="KW-0804">Transcription</keyword>
<keyword evidence="6" id="KW-1185">Reference proteome</keyword>
<sequence>MSSTEIDLRSYDVPFSDAHDFAQMVLPLSGRLTLDINGQGAVLHPLRAAFIAPGLVHTQFSHEPNASLILDFDLASVPAETAGLLAERPFAPVSAATAKLVDFMGMLQEQGAASTGVLANWTPLLLESLTAQPIRPASRLQAALTRFEAQPAQPWDTGSMAKVACLSVSSLHRVFREELDTTPLAWLNAMRLRFVCRQLVASSLPIAQLATLAGYADQSALTHAMRRAMDITPLAYRKQNQTKIR</sequence>
<feature type="domain" description="HTH araC/xylS-type" evidence="4">
    <location>
        <begin position="141"/>
        <end position="239"/>
    </location>
</feature>
<dbReference type="InterPro" id="IPR011051">
    <property type="entry name" value="RmlC_Cupin_sf"/>
</dbReference>
<dbReference type="PANTHER" id="PTHR46796:SF2">
    <property type="entry name" value="TRANSCRIPTIONAL REGULATORY PROTEIN"/>
    <property type="match status" value="1"/>
</dbReference>
<evidence type="ECO:0000259" key="4">
    <source>
        <dbReference type="PROSITE" id="PS01124"/>
    </source>
</evidence>
<evidence type="ECO:0000313" key="5">
    <source>
        <dbReference type="EMBL" id="SHN21326.1"/>
    </source>
</evidence>
<dbReference type="OrthoDB" id="9809338at2"/>
<dbReference type="PANTHER" id="PTHR46796">
    <property type="entry name" value="HTH-TYPE TRANSCRIPTIONAL ACTIVATOR RHAS-RELATED"/>
    <property type="match status" value="1"/>
</dbReference>